<dbReference type="RefSeq" id="WP_406697447.1">
    <property type="nucleotide sequence ID" value="NZ_CP155447.1"/>
</dbReference>
<gene>
    <name evidence="1" type="ORF">V5E97_01185</name>
</gene>
<dbReference type="AlphaFoldDB" id="A0AAU7CHE4"/>
<reference evidence="1" key="1">
    <citation type="submission" date="2024-05" db="EMBL/GenBank/DDBJ databases">
        <title>Planctomycetes of the genus Singulisphaera possess chitinolytic capabilities.</title>
        <authorList>
            <person name="Ivanova A."/>
        </authorList>
    </citation>
    <scope>NUCLEOTIDE SEQUENCE</scope>
    <source>
        <strain evidence="1">Ch08T</strain>
    </source>
</reference>
<evidence type="ECO:0000313" key="1">
    <source>
        <dbReference type="EMBL" id="XBH04656.1"/>
    </source>
</evidence>
<accession>A0AAU7CHE4</accession>
<proteinExistence type="predicted"/>
<dbReference type="EMBL" id="CP155447">
    <property type="protein sequence ID" value="XBH04656.1"/>
    <property type="molecule type" value="Genomic_DNA"/>
</dbReference>
<name>A0AAU7CHE4_9BACT</name>
<organism evidence="1">
    <name type="scientific">Singulisphaera sp. Ch08</name>
    <dbReference type="NCBI Taxonomy" id="3120278"/>
    <lineage>
        <taxon>Bacteria</taxon>
        <taxon>Pseudomonadati</taxon>
        <taxon>Planctomycetota</taxon>
        <taxon>Planctomycetia</taxon>
        <taxon>Isosphaerales</taxon>
        <taxon>Isosphaeraceae</taxon>
        <taxon>Singulisphaera</taxon>
    </lineage>
</organism>
<protein>
    <submittedName>
        <fullName evidence="1">Uncharacterized protein</fullName>
    </submittedName>
</protein>
<sequence length="113" mass="11754">MDSPTDRDCAGTHSRWRSLVTCSAPRAAAIVAVMVCRLLAELLPELLAGKAVGGCVTPRSLEGRPPCAVAAPPCSVLTRCCEVVKAPAFALLAAARAARQRVVRVPVAAHGIR</sequence>